<dbReference type="PROSITE" id="PS00092">
    <property type="entry name" value="N6_MTASE"/>
    <property type="match status" value="1"/>
</dbReference>
<name>A0A7X0XM54_9LIST</name>
<dbReference type="GO" id="GO:0008168">
    <property type="term" value="F:methyltransferase activity"/>
    <property type="evidence" value="ECO:0007669"/>
    <property type="project" value="InterPro"/>
</dbReference>
<dbReference type="GO" id="GO:0003676">
    <property type="term" value="F:nucleic acid binding"/>
    <property type="evidence" value="ECO:0007669"/>
    <property type="project" value="InterPro"/>
</dbReference>
<dbReference type="Gene3D" id="3.40.50.150">
    <property type="entry name" value="Vaccinia Virus protein VP39"/>
    <property type="match status" value="1"/>
</dbReference>
<evidence type="ECO:0000313" key="2">
    <source>
        <dbReference type="Proteomes" id="UP000541955"/>
    </source>
</evidence>
<dbReference type="AlphaFoldDB" id="A0A7X0XM54"/>
<organism evidence="1 2">
    <name type="scientific">Listeria booriae</name>
    <dbReference type="NCBI Taxonomy" id="1552123"/>
    <lineage>
        <taxon>Bacteria</taxon>
        <taxon>Bacillati</taxon>
        <taxon>Bacillota</taxon>
        <taxon>Bacilli</taxon>
        <taxon>Bacillales</taxon>
        <taxon>Listeriaceae</taxon>
        <taxon>Listeria</taxon>
    </lineage>
</organism>
<dbReference type="Proteomes" id="UP000541955">
    <property type="component" value="Unassembled WGS sequence"/>
</dbReference>
<reference evidence="1 2" key="1">
    <citation type="submission" date="2020-03" db="EMBL/GenBank/DDBJ databases">
        <title>Soil Listeria distribution.</title>
        <authorList>
            <person name="Liao J."/>
            <person name="Wiedmann M."/>
        </authorList>
    </citation>
    <scope>NUCLEOTIDE SEQUENCE [LARGE SCALE GENOMIC DNA]</scope>
    <source>
        <strain evidence="1 2">FSL L7-1387</strain>
    </source>
</reference>
<gene>
    <name evidence="1" type="ORF">HB902_16135</name>
</gene>
<dbReference type="RefSeq" id="WP_185430490.1">
    <property type="nucleotide sequence ID" value="NZ_JAARRW010000010.1"/>
</dbReference>
<proteinExistence type="predicted"/>
<accession>A0A7X0XM54</accession>
<dbReference type="GO" id="GO:0032259">
    <property type="term" value="P:methylation"/>
    <property type="evidence" value="ECO:0007669"/>
    <property type="project" value="InterPro"/>
</dbReference>
<protein>
    <submittedName>
        <fullName evidence="1">Sugar-phosphate nucleotidyltransferase</fullName>
    </submittedName>
</protein>
<dbReference type="InterPro" id="IPR002052">
    <property type="entry name" value="DNA_methylase_N6_adenine_CS"/>
</dbReference>
<evidence type="ECO:0000313" key="1">
    <source>
        <dbReference type="EMBL" id="MBC1563604.1"/>
    </source>
</evidence>
<sequence length="180" mass="21319">MGTNLFYEAEKIVSRDHVATPRFVVENIYSLIDIQAFKSLWFPFNHYDSQFKLMADELKLMYRATHIFDDLGNDFFTTEPPKHCDLMISNPPFSEQNRIIERSFELIRENKIQSFALLLPLATLETEKRANLFQQFEDKLAILIFKKRIKFLGHTSSFNRGCCWICYNIPALKERPIQWV</sequence>
<dbReference type="InterPro" id="IPR029063">
    <property type="entry name" value="SAM-dependent_MTases_sf"/>
</dbReference>
<keyword evidence="1" id="KW-0808">Transferase</keyword>
<dbReference type="EMBL" id="JAARRW010000010">
    <property type="protein sequence ID" value="MBC1563604.1"/>
    <property type="molecule type" value="Genomic_DNA"/>
</dbReference>
<comment type="caution">
    <text evidence="1">The sequence shown here is derived from an EMBL/GenBank/DDBJ whole genome shotgun (WGS) entry which is preliminary data.</text>
</comment>